<keyword evidence="3" id="KW-0449">Lipoprotein</keyword>
<feature type="compositionally biased region" description="Basic and acidic residues" evidence="5">
    <location>
        <begin position="118"/>
        <end position="132"/>
    </location>
</feature>
<evidence type="ECO:0000256" key="4">
    <source>
        <dbReference type="ARBA" id="ARBA00024045"/>
    </source>
</evidence>
<dbReference type="CDD" id="cd00371">
    <property type="entry name" value="HMA"/>
    <property type="match status" value="2"/>
</dbReference>
<dbReference type="InterPro" id="IPR036163">
    <property type="entry name" value="HMA_dom_sf"/>
</dbReference>
<feature type="domain" description="HMA" evidence="6">
    <location>
        <begin position="47"/>
        <end position="111"/>
    </location>
</feature>
<evidence type="ECO:0000256" key="2">
    <source>
        <dbReference type="ARBA" id="ARBA00022723"/>
    </source>
</evidence>
<dbReference type="InterPro" id="IPR006121">
    <property type="entry name" value="HMA_dom"/>
</dbReference>
<dbReference type="PROSITE" id="PS50846">
    <property type="entry name" value="HMA_2"/>
    <property type="match status" value="2"/>
</dbReference>
<feature type="domain" description="HMA" evidence="6">
    <location>
        <begin position="136"/>
        <end position="200"/>
    </location>
</feature>
<organism evidence="7 8">
    <name type="scientific">Quillaja saponaria</name>
    <name type="common">Soap bark tree</name>
    <dbReference type="NCBI Taxonomy" id="32244"/>
    <lineage>
        <taxon>Eukaryota</taxon>
        <taxon>Viridiplantae</taxon>
        <taxon>Streptophyta</taxon>
        <taxon>Embryophyta</taxon>
        <taxon>Tracheophyta</taxon>
        <taxon>Spermatophyta</taxon>
        <taxon>Magnoliopsida</taxon>
        <taxon>eudicotyledons</taxon>
        <taxon>Gunneridae</taxon>
        <taxon>Pentapetalae</taxon>
        <taxon>rosids</taxon>
        <taxon>fabids</taxon>
        <taxon>Fabales</taxon>
        <taxon>Quillajaceae</taxon>
        <taxon>Quillaja</taxon>
    </lineage>
</organism>
<feature type="compositionally biased region" description="Basic and acidic residues" evidence="5">
    <location>
        <begin position="15"/>
        <end position="39"/>
    </location>
</feature>
<dbReference type="PANTHER" id="PTHR46195:SF17">
    <property type="entry name" value="HEAVY METAL-ASSOCIATED ISOPRENYLATED PLANT PROTEIN 8"/>
    <property type="match status" value="1"/>
</dbReference>
<evidence type="ECO:0000313" key="7">
    <source>
        <dbReference type="EMBL" id="KAJ7971669.1"/>
    </source>
</evidence>
<dbReference type="Pfam" id="PF00403">
    <property type="entry name" value="HMA"/>
    <property type="match status" value="2"/>
</dbReference>
<dbReference type="Proteomes" id="UP001163823">
    <property type="component" value="Chromosome 4"/>
</dbReference>
<dbReference type="PANTHER" id="PTHR46195">
    <property type="entry name" value="HEAVY METAL-ASSOCIATED ISOPRENYLATED PLANT PROTEIN 7"/>
    <property type="match status" value="1"/>
</dbReference>
<name>A0AAD7PYS1_QUISA</name>
<sequence length="253" mass="28765">MGKGQNKQNAWQNQHSEEKKQDQENVKTKNEENKDEKNSNKSVGGAGKDIVLKVYMHCEGCSSKVSKCLRGFDGVEDVVVDRENHRVTAKGKTTDPLKVWKRLQKNYSRNVELISPKPKTDNKDKKQTEKKQEPPVKIVVLKMYIHCEGCATDIKKNIEKMEGVLSVEVNKENSRVTVRGVVDPPKLVQFVKKRMGKHAEIIKQAEQGDKGQTDNKKGSENLILFSYPPQYSTQYIYPSQTFSDENAFSCSIM</sequence>
<dbReference type="Gene3D" id="3.30.70.100">
    <property type="match status" value="2"/>
</dbReference>
<keyword evidence="2" id="KW-0479">Metal-binding</keyword>
<reference evidence="7" key="1">
    <citation type="journal article" date="2023" name="Science">
        <title>Elucidation of the pathway for biosynthesis of saponin adjuvants from the soapbark tree.</title>
        <authorList>
            <person name="Reed J."/>
            <person name="Orme A."/>
            <person name="El-Demerdash A."/>
            <person name="Owen C."/>
            <person name="Martin L.B.B."/>
            <person name="Misra R.C."/>
            <person name="Kikuchi S."/>
            <person name="Rejzek M."/>
            <person name="Martin A.C."/>
            <person name="Harkess A."/>
            <person name="Leebens-Mack J."/>
            <person name="Louveau T."/>
            <person name="Stephenson M.J."/>
            <person name="Osbourn A."/>
        </authorList>
    </citation>
    <scope>NUCLEOTIDE SEQUENCE</scope>
    <source>
        <strain evidence="7">S10</strain>
    </source>
</reference>
<comment type="caution">
    <text evidence="7">The sequence shown here is derived from an EMBL/GenBank/DDBJ whole genome shotgun (WGS) entry which is preliminary data.</text>
</comment>
<feature type="compositionally biased region" description="Polar residues" evidence="5">
    <location>
        <begin position="1"/>
        <end position="14"/>
    </location>
</feature>
<comment type="similarity">
    <text evidence="4">Belongs to the HIPP family.</text>
</comment>
<keyword evidence="3" id="KW-0636">Prenylation</keyword>
<evidence type="ECO:0000256" key="5">
    <source>
        <dbReference type="SAM" id="MobiDB-lite"/>
    </source>
</evidence>
<evidence type="ECO:0000256" key="1">
    <source>
        <dbReference type="ARBA" id="ARBA00022481"/>
    </source>
</evidence>
<proteinExistence type="inferred from homology"/>
<gene>
    <name evidence="7" type="ORF">O6P43_009667</name>
</gene>
<evidence type="ECO:0000256" key="3">
    <source>
        <dbReference type="ARBA" id="ARBA00023289"/>
    </source>
</evidence>
<dbReference type="InterPro" id="IPR044577">
    <property type="entry name" value="HIPP4/7/8/17/18/19"/>
</dbReference>
<protein>
    <submittedName>
        <fullName evidence="7">Heavy metal-associated isoprenylated plant protein</fullName>
    </submittedName>
</protein>
<dbReference type="KEGG" id="qsa:O6P43_009667"/>
<dbReference type="GO" id="GO:0046872">
    <property type="term" value="F:metal ion binding"/>
    <property type="evidence" value="ECO:0007669"/>
    <property type="project" value="UniProtKB-KW"/>
</dbReference>
<dbReference type="EMBL" id="JARAOO010000004">
    <property type="protein sequence ID" value="KAJ7971669.1"/>
    <property type="molecule type" value="Genomic_DNA"/>
</dbReference>
<evidence type="ECO:0000259" key="6">
    <source>
        <dbReference type="PROSITE" id="PS50846"/>
    </source>
</evidence>
<keyword evidence="8" id="KW-1185">Reference proteome</keyword>
<feature type="region of interest" description="Disordered" evidence="5">
    <location>
        <begin position="1"/>
        <end position="46"/>
    </location>
</feature>
<accession>A0AAD7PYS1</accession>
<feature type="region of interest" description="Disordered" evidence="5">
    <location>
        <begin position="110"/>
        <end position="132"/>
    </location>
</feature>
<dbReference type="AlphaFoldDB" id="A0AAD7PYS1"/>
<evidence type="ECO:0000313" key="8">
    <source>
        <dbReference type="Proteomes" id="UP001163823"/>
    </source>
</evidence>
<keyword evidence="1" id="KW-0488">Methylation</keyword>
<dbReference type="SUPFAM" id="SSF55008">
    <property type="entry name" value="HMA, heavy metal-associated domain"/>
    <property type="match status" value="2"/>
</dbReference>